<dbReference type="AlphaFoldDB" id="A0A0M4MV85"/>
<dbReference type="KEGG" id="aep:AMC99_02283"/>
<keyword evidence="1" id="KW-1133">Transmembrane helix</keyword>
<accession>A0A0M4MV85</accession>
<dbReference type="RefSeq" id="WP_061926565.1">
    <property type="nucleotide sequence ID" value="NZ_CP012669.1"/>
</dbReference>
<dbReference type="OrthoDB" id="7503021at2"/>
<keyword evidence="1" id="KW-0472">Membrane</keyword>
<proteinExistence type="predicted"/>
<keyword evidence="1" id="KW-0812">Transmembrane</keyword>
<sequence>MRKWHRWLSVFFGIFIFFIATTGVLSQWAVLWPVPEPTAAELAAQTPPPGFECPEGWRCSPPRTETGPRSLVGFFHHLHSGEEFGPAGTAISVLSGLALMFFALSGVWIYVRMWLDRRRRDAKDRWFWK</sequence>
<reference evidence="2 3" key="1">
    <citation type="submission" date="2015-09" db="EMBL/GenBank/DDBJ databases">
        <title>Complete genome sequence of a benzo[a]pyrene-degrading bacterium Altererythrobacter epoxidivorans CGMCC 1.7731T.</title>
        <authorList>
            <person name="Li Z."/>
            <person name="Cheng H."/>
            <person name="Huo Y."/>
            <person name="Xu X."/>
        </authorList>
    </citation>
    <scope>NUCLEOTIDE SEQUENCE [LARGE SCALE GENOMIC DNA]</scope>
    <source>
        <strain evidence="2 3">CGMCC 1.7731</strain>
    </source>
</reference>
<protein>
    <recommendedName>
        <fullName evidence="4">PepSY domain-containing protein</fullName>
    </recommendedName>
</protein>
<feature type="transmembrane region" description="Helical" evidence="1">
    <location>
        <begin position="7"/>
        <end position="30"/>
    </location>
</feature>
<evidence type="ECO:0000313" key="2">
    <source>
        <dbReference type="EMBL" id="ALE17558.1"/>
    </source>
</evidence>
<dbReference type="EMBL" id="CP012669">
    <property type="protein sequence ID" value="ALE17558.1"/>
    <property type="molecule type" value="Genomic_DNA"/>
</dbReference>
<dbReference type="Proteomes" id="UP000057938">
    <property type="component" value="Chromosome"/>
</dbReference>
<name>A0A0M4MV85_9SPHN</name>
<dbReference type="PATRIC" id="fig|361183.4.peg.2243"/>
<gene>
    <name evidence="2" type="ORF">AMC99_02283</name>
</gene>
<dbReference type="STRING" id="361183.AMC99_02283"/>
<keyword evidence="3" id="KW-1185">Reference proteome</keyword>
<evidence type="ECO:0000313" key="3">
    <source>
        <dbReference type="Proteomes" id="UP000057938"/>
    </source>
</evidence>
<evidence type="ECO:0008006" key="4">
    <source>
        <dbReference type="Google" id="ProtNLM"/>
    </source>
</evidence>
<evidence type="ECO:0000256" key="1">
    <source>
        <dbReference type="SAM" id="Phobius"/>
    </source>
</evidence>
<organism evidence="2 3">
    <name type="scientific">Altererythrobacter epoxidivorans</name>
    <dbReference type="NCBI Taxonomy" id="361183"/>
    <lineage>
        <taxon>Bacteria</taxon>
        <taxon>Pseudomonadati</taxon>
        <taxon>Pseudomonadota</taxon>
        <taxon>Alphaproteobacteria</taxon>
        <taxon>Sphingomonadales</taxon>
        <taxon>Erythrobacteraceae</taxon>
        <taxon>Altererythrobacter</taxon>
    </lineage>
</organism>
<feature type="transmembrane region" description="Helical" evidence="1">
    <location>
        <begin position="90"/>
        <end position="111"/>
    </location>
</feature>